<proteinExistence type="predicted"/>
<dbReference type="EMBL" id="CAJOBR010022757">
    <property type="protein sequence ID" value="CAF4949673.1"/>
    <property type="molecule type" value="Genomic_DNA"/>
</dbReference>
<dbReference type="AlphaFoldDB" id="A0A821XXD7"/>
<protein>
    <recommendedName>
        <fullName evidence="3">Beta-lactamase-related domain-containing protein</fullName>
    </recommendedName>
</protein>
<dbReference type="Proteomes" id="UP000663848">
    <property type="component" value="Unassembled WGS sequence"/>
</dbReference>
<accession>A0A821XXD7</accession>
<evidence type="ECO:0000313" key="2">
    <source>
        <dbReference type="Proteomes" id="UP000663848"/>
    </source>
</evidence>
<dbReference type="SUPFAM" id="SSF56601">
    <property type="entry name" value="beta-lactamase/transpeptidase-like"/>
    <property type="match status" value="1"/>
</dbReference>
<evidence type="ECO:0008006" key="3">
    <source>
        <dbReference type="Google" id="ProtNLM"/>
    </source>
</evidence>
<dbReference type="Gene3D" id="3.40.710.10">
    <property type="entry name" value="DD-peptidase/beta-lactamase superfamily"/>
    <property type="match status" value="1"/>
</dbReference>
<comment type="caution">
    <text evidence="1">The sequence shown here is derived from an EMBL/GenBank/DDBJ whole genome shotgun (WGS) entry which is preliminary data.</text>
</comment>
<evidence type="ECO:0000313" key="1">
    <source>
        <dbReference type="EMBL" id="CAF4949673.1"/>
    </source>
</evidence>
<organism evidence="1 2">
    <name type="scientific">Rotaria socialis</name>
    <dbReference type="NCBI Taxonomy" id="392032"/>
    <lineage>
        <taxon>Eukaryota</taxon>
        <taxon>Metazoa</taxon>
        <taxon>Spiralia</taxon>
        <taxon>Gnathifera</taxon>
        <taxon>Rotifera</taxon>
        <taxon>Eurotatoria</taxon>
        <taxon>Bdelloidea</taxon>
        <taxon>Philodinida</taxon>
        <taxon>Philodinidae</taxon>
        <taxon>Rotaria</taxon>
    </lineage>
</organism>
<sequence length="130" mass="14524">MKTVVGGGRIRPYNTNSSSNATNEIPPRRYGLCWHWRTLNNGHQYVGHSGTLPGMTHLMLINEKHTIGVIVLTNGDVTLPIDLSRQILDTIENIHVALFKCFETSSANSYVFHINNIFKKEAGSCVFDLP</sequence>
<name>A0A821XXD7_9BILA</name>
<dbReference type="InterPro" id="IPR012338">
    <property type="entry name" value="Beta-lactam/transpept-like"/>
</dbReference>
<gene>
    <name evidence="1" type="ORF">QYT958_LOCUS33379</name>
</gene>
<reference evidence="1" key="1">
    <citation type="submission" date="2021-02" db="EMBL/GenBank/DDBJ databases">
        <authorList>
            <person name="Nowell W R."/>
        </authorList>
    </citation>
    <scope>NUCLEOTIDE SEQUENCE</scope>
</reference>